<accession>A0A7X2H8V3</accession>
<evidence type="ECO:0000313" key="7">
    <source>
        <dbReference type="Proteomes" id="UP000463051"/>
    </source>
</evidence>
<keyword evidence="2 4" id="KW-0238">DNA-binding</keyword>
<proteinExistence type="predicted"/>
<dbReference type="EMBL" id="WJXB01000007">
    <property type="protein sequence ID" value="MRN54978.1"/>
    <property type="molecule type" value="Genomic_DNA"/>
</dbReference>
<sequence length="216" mass="25025">MSPKLSSSRKELRSLQILDAAKRVFAEKGYGAVTLKDIIDETGMSRGWIYLYYQTKDEIFEALLEHQDVEYNRYLELLMESSPSIWDVITTLYSQQLQNLQQSPHGGLMPAFYEYFLIGWRDETRRGLLLNRYERGITQFAVLLQTGIDRGEFFPIMDVMEISRLAASYQEGIMTHTITVGPEKANTRMQLEALVHYLQSLLKPVLHSEHPREGIE</sequence>
<feature type="domain" description="HTH tetR-type" evidence="5">
    <location>
        <begin position="11"/>
        <end position="71"/>
    </location>
</feature>
<dbReference type="Pfam" id="PF17922">
    <property type="entry name" value="TetR_C_17"/>
    <property type="match status" value="1"/>
</dbReference>
<dbReference type="InterPro" id="IPR041612">
    <property type="entry name" value="YfiR_C"/>
</dbReference>
<dbReference type="AlphaFoldDB" id="A0A7X2H8V3"/>
<dbReference type="InterPro" id="IPR036271">
    <property type="entry name" value="Tet_transcr_reg_TetR-rel_C_sf"/>
</dbReference>
<keyword evidence="1" id="KW-0805">Transcription regulation</keyword>
<dbReference type="PROSITE" id="PS50977">
    <property type="entry name" value="HTH_TETR_2"/>
    <property type="match status" value="1"/>
</dbReference>
<comment type="caution">
    <text evidence="6">The sequence shown here is derived from an EMBL/GenBank/DDBJ whole genome shotgun (WGS) entry which is preliminary data.</text>
</comment>
<feature type="DNA-binding region" description="H-T-H motif" evidence="4">
    <location>
        <begin position="34"/>
        <end position="53"/>
    </location>
</feature>
<dbReference type="SUPFAM" id="SSF48498">
    <property type="entry name" value="Tetracyclin repressor-like, C-terminal domain"/>
    <property type="match status" value="1"/>
</dbReference>
<dbReference type="Gene3D" id="1.10.10.60">
    <property type="entry name" value="Homeodomain-like"/>
    <property type="match status" value="1"/>
</dbReference>
<name>A0A7X2H8V3_9BACL</name>
<evidence type="ECO:0000256" key="1">
    <source>
        <dbReference type="ARBA" id="ARBA00023015"/>
    </source>
</evidence>
<keyword evidence="3" id="KW-0804">Transcription</keyword>
<dbReference type="GO" id="GO:0003677">
    <property type="term" value="F:DNA binding"/>
    <property type="evidence" value="ECO:0007669"/>
    <property type="project" value="UniProtKB-UniRule"/>
</dbReference>
<evidence type="ECO:0000256" key="4">
    <source>
        <dbReference type="PROSITE-ProRule" id="PRU00335"/>
    </source>
</evidence>
<keyword evidence="7" id="KW-1185">Reference proteome</keyword>
<dbReference type="PANTHER" id="PTHR47506">
    <property type="entry name" value="TRANSCRIPTIONAL REGULATORY PROTEIN"/>
    <property type="match status" value="1"/>
</dbReference>
<organism evidence="6 7">
    <name type="scientific">Paenibacillus monticola</name>
    <dbReference type="NCBI Taxonomy" id="2666075"/>
    <lineage>
        <taxon>Bacteria</taxon>
        <taxon>Bacillati</taxon>
        <taxon>Bacillota</taxon>
        <taxon>Bacilli</taxon>
        <taxon>Bacillales</taxon>
        <taxon>Paenibacillaceae</taxon>
        <taxon>Paenibacillus</taxon>
    </lineage>
</organism>
<evidence type="ECO:0000259" key="5">
    <source>
        <dbReference type="PROSITE" id="PS50977"/>
    </source>
</evidence>
<dbReference type="InterPro" id="IPR001647">
    <property type="entry name" value="HTH_TetR"/>
</dbReference>
<gene>
    <name evidence="6" type="ORF">GJB61_18525</name>
</gene>
<dbReference type="SUPFAM" id="SSF46689">
    <property type="entry name" value="Homeodomain-like"/>
    <property type="match status" value="1"/>
</dbReference>
<protein>
    <submittedName>
        <fullName evidence="6">TetR family transcriptional regulator</fullName>
    </submittedName>
</protein>
<dbReference type="Gene3D" id="1.10.357.10">
    <property type="entry name" value="Tetracycline Repressor, domain 2"/>
    <property type="match status" value="1"/>
</dbReference>
<evidence type="ECO:0000256" key="2">
    <source>
        <dbReference type="ARBA" id="ARBA00023125"/>
    </source>
</evidence>
<evidence type="ECO:0000256" key="3">
    <source>
        <dbReference type="ARBA" id="ARBA00023163"/>
    </source>
</evidence>
<dbReference type="Pfam" id="PF00440">
    <property type="entry name" value="TetR_N"/>
    <property type="match status" value="1"/>
</dbReference>
<dbReference type="RefSeq" id="WP_154120495.1">
    <property type="nucleotide sequence ID" value="NZ_WJXB01000007.1"/>
</dbReference>
<dbReference type="Proteomes" id="UP000463051">
    <property type="component" value="Unassembled WGS sequence"/>
</dbReference>
<evidence type="ECO:0000313" key="6">
    <source>
        <dbReference type="EMBL" id="MRN54978.1"/>
    </source>
</evidence>
<reference evidence="6 7" key="1">
    <citation type="submission" date="2019-11" db="EMBL/GenBank/DDBJ databases">
        <title>Paenibacillus monticola sp. nov., a novel PGPR strain isolated from mountain sample in China.</title>
        <authorList>
            <person name="Zhao Q."/>
            <person name="Li H.-P."/>
            <person name="Zhang J.-L."/>
        </authorList>
    </citation>
    <scope>NUCLEOTIDE SEQUENCE [LARGE SCALE GENOMIC DNA]</scope>
    <source>
        <strain evidence="6 7">LC-T2</strain>
    </source>
</reference>
<dbReference type="PRINTS" id="PR00455">
    <property type="entry name" value="HTHTETR"/>
</dbReference>
<dbReference type="PANTHER" id="PTHR47506:SF6">
    <property type="entry name" value="HTH-TYPE TRANSCRIPTIONAL REPRESSOR NEMR"/>
    <property type="match status" value="1"/>
</dbReference>
<dbReference type="InterPro" id="IPR009057">
    <property type="entry name" value="Homeodomain-like_sf"/>
</dbReference>